<dbReference type="OrthoDB" id="5936901at2759"/>
<evidence type="ECO:0000313" key="2">
    <source>
        <dbReference type="Proteomes" id="UP000055024"/>
    </source>
</evidence>
<keyword evidence="2" id="KW-1185">Reference proteome</keyword>
<dbReference type="EMBL" id="JYDP01000008">
    <property type="protein sequence ID" value="KRZ17136.1"/>
    <property type="molecule type" value="Genomic_DNA"/>
</dbReference>
<dbReference type="Proteomes" id="UP000055024">
    <property type="component" value="Unassembled WGS sequence"/>
</dbReference>
<sequence>MAQLLDNPRFKRATLVTVQVVRRAKVRNYFSHCFSFHVSERKCGCPPGEVVRQDQNVSVHKRDPFKWSQDVHTDSLQRITCGHGLHKCATVFGWAFPRRTLRARAAL</sequence>
<comment type="caution">
    <text evidence="1">The sequence shown here is derived from an EMBL/GenBank/DDBJ whole genome shotgun (WGS) entry which is preliminary data.</text>
</comment>
<organism evidence="1 2">
    <name type="scientific">Trichinella zimbabwensis</name>
    <dbReference type="NCBI Taxonomy" id="268475"/>
    <lineage>
        <taxon>Eukaryota</taxon>
        <taxon>Metazoa</taxon>
        <taxon>Ecdysozoa</taxon>
        <taxon>Nematoda</taxon>
        <taxon>Enoplea</taxon>
        <taxon>Dorylaimia</taxon>
        <taxon>Trichinellida</taxon>
        <taxon>Trichinellidae</taxon>
        <taxon>Trichinella</taxon>
    </lineage>
</organism>
<reference evidence="1 2" key="1">
    <citation type="submission" date="2015-01" db="EMBL/GenBank/DDBJ databases">
        <title>Evolution of Trichinella species and genotypes.</title>
        <authorList>
            <person name="Korhonen P.K."/>
            <person name="Edoardo P."/>
            <person name="Giuseppe L.R."/>
            <person name="Gasser R.B."/>
        </authorList>
    </citation>
    <scope>NUCLEOTIDE SEQUENCE [LARGE SCALE GENOMIC DNA]</scope>
    <source>
        <strain evidence="1">ISS1029</strain>
    </source>
</reference>
<protein>
    <submittedName>
        <fullName evidence="1">Uncharacterized protein</fullName>
    </submittedName>
</protein>
<accession>A0A0V1I3J3</accession>
<dbReference type="AlphaFoldDB" id="A0A0V1I3J3"/>
<evidence type="ECO:0000313" key="1">
    <source>
        <dbReference type="EMBL" id="KRZ17136.1"/>
    </source>
</evidence>
<name>A0A0V1I3J3_9BILA</name>
<gene>
    <name evidence="1" type="ORF">T11_10705</name>
</gene>
<proteinExistence type="predicted"/>